<dbReference type="EMBL" id="LS483343">
    <property type="protein sequence ID" value="SQF40079.1"/>
    <property type="molecule type" value="Genomic_DNA"/>
</dbReference>
<gene>
    <name evidence="4" type="ORF">NCTC12278_00723</name>
</gene>
<name>A0A2X3VY40_9STRE</name>
<dbReference type="STRING" id="1123303.GCA_000372425_00255"/>
<dbReference type="Pfam" id="PF25058">
    <property type="entry name" value="ARM_TT21"/>
    <property type="match status" value="1"/>
</dbReference>
<evidence type="ECO:0000256" key="1">
    <source>
        <dbReference type="ARBA" id="ARBA00022737"/>
    </source>
</evidence>
<evidence type="ECO:0000256" key="3">
    <source>
        <dbReference type="PROSITE-ProRule" id="PRU00339"/>
    </source>
</evidence>
<evidence type="ECO:0000313" key="4">
    <source>
        <dbReference type="EMBL" id="SQF40079.1"/>
    </source>
</evidence>
<dbReference type="PROSITE" id="PS50293">
    <property type="entry name" value="TPR_REGION"/>
    <property type="match status" value="1"/>
</dbReference>
<dbReference type="PROSITE" id="PS50005">
    <property type="entry name" value="TPR"/>
    <property type="match status" value="1"/>
</dbReference>
<reference evidence="4 5" key="1">
    <citation type="submission" date="2018-06" db="EMBL/GenBank/DDBJ databases">
        <authorList>
            <consortium name="Pathogen Informatics"/>
            <person name="Doyle S."/>
        </authorList>
    </citation>
    <scope>NUCLEOTIDE SEQUENCE [LARGE SCALE GENOMIC DNA]</scope>
    <source>
        <strain evidence="4 5">NCTC12278</strain>
    </source>
</reference>
<protein>
    <submittedName>
        <fullName evidence="4">TPR repeat-containing protein</fullName>
    </submittedName>
</protein>
<dbReference type="KEGG" id="sfer:NCTC12278_00723"/>
<sequence length="413" mass="47472">MQNQNSDQMIASLAEQNLEKANKYFQRALKEDDSESLLALGEYLERIGFYPQAKAIFLQIRPSFPEVNINLAQIASEDGDMDEAFNYLNEIAADSQYYLEALVTMADLYDAEGLTDVAYEKLLQARQLSEDPLLIFGLAELALSLENYQTAIEHYAQLDNREILENTGISTYERIGRAYAALGKFEAAIEFLEKALEIEFDDQIVFELACLLYDQGNAQKANIYFKQLDALNPDFEGYELPYALSLHEEHQTAEALRLLQQSLSKNEFDSRVLILASQYAYEEHDKKAAENYLLKALEVAEEEEEVLLPLSNLYLEAERFEDVIALDSGAVDNLLTKWNLARAYRELEDDEKALVYYQELAKELTDNPEFLEDYIYYLRELGQQAQTADLIETYLHLVPDDHQMIDLKNDIKQ</sequence>
<dbReference type="InterPro" id="IPR019734">
    <property type="entry name" value="TPR_rpt"/>
</dbReference>
<accession>A0A2X3VY40</accession>
<dbReference type="PANTHER" id="PTHR45586:SF1">
    <property type="entry name" value="LIPOPOLYSACCHARIDE ASSEMBLY PROTEIN B"/>
    <property type="match status" value="1"/>
</dbReference>
<evidence type="ECO:0000313" key="5">
    <source>
        <dbReference type="Proteomes" id="UP000249495"/>
    </source>
</evidence>
<dbReference type="InterPro" id="IPR011990">
    <property type="entry name" value="TPR-like_helical_dom_sf"/>
</dbReference>
<feature type="repeat" description="TPR" evidence="3">
    <location>
        <begin position="169"/>
        <end position="202"/>
    </location>
</feature>
<proteinExistence type="predicted"/>
<evidence type="ECO:0000256" key="2">
    <source>
        <dbReference type="ARBA" id="ARBA00022803"/>
    </source>
</evidence>
<dbReference type="InterPro" id="IPR051012">
    <property type="entry name" value="CellSynth/LPSAsmb/PSIAsmb"/>
</dbReference>
<dbReference type="Pfam" id="PF13176">
    <property type="entry name" value="TPR_7"/>
    <property type="match status" value="1"/>
</dbReference>
<dbReference type="SUPFAM" id="SSF48452">
    <property type="entry name" value="TPR-like"/>
    <property type="match status" value="2"/>
</dbReference>
<keyword evidence="5" id="KW-1185">Reference proteome</keyword>
<keyword evidence="2 3" id="KW-0802">TPR repeat</keyword>
<dbReference type="PANTHER" id="PTHR45586">
    <property type="entry name" value="TPR REPEAT-CONTAINING PROTEIN PA4667"/>
    <property type="match status" value="1"/>
</dbReference>
<dbReference type="RefSeq" id="WP_018029584.1">
    <property type="nucleotide sequence ID" value="NZ_LS483343.1"/>
</dbReference>
<organism evidence="4 5">
    <name type="scientific">Streptococcus ferus</name>
    <dbReference type="NCBI Taxonomy" id="1345"/>
    <lineage>
        <taxon>Bacteria</taxon>
        <taxon>Bacillati</taxon>
        <taxon>Bacillota</taxon>
        <taxon>Bacilli</taxon>
        <taxon>Lactobacillales</taxon>
        <taxon>Streptococcaceae</taxon>
        <taxon>Streptococcus</taxon>
    </lineage>
</organism>
<dbReference type="AlphaFoldDB" id="A0A2X3VY40"/>
<dbReference type="Gene3D" id="1.25.40.10">
    <property type="entry name" value="Tetratricopeptide repeat domain"/>
    <property type="match status" value="2"/>
</dbReference>
<keyword evidence="1" id="KW-0677">Repeat</keyword>
<dbReference type="Proteomes" id="UP000249495">
    <property type="component" value="Chromosome 1"/>
</dbReference>
<dbReference type="Pfam" id="PF13181">
    <property type="entry name" value="TPR_8"/>
    <property type="match status" value="1"/>
</dbReference>
<dbReference type="SMART" id="SM00028">
    <property type="entry name" value="TPR"/>
    <property type="match status" value="5"/>
</dbReference>